<dbReference type="AlphaFoldDB" id="A0A7N1A602"/>
<reference evidence="2" key="1">
    <citation type="submission" date="2021-01" db="UniProtKB">
        <authorList>
            <consortium name="EnsemblPlants"/>
        </authorList>
    </citation>
    <scope>IDENTIFICATION</scope>
</reference>
<proteinExistence type="predicted"/>
<sequence length="147" mass="16739">MEMGMMEVEDDVFFADLNRQISLLINDDEDDSFGYSPPISSYPTAVSIQAFSRTSSIYPSARPQYQFDQISSYMTTGDQSKGTGVFIPKSSQWSRRRNKHQNKTTTTTTTTNNSNNYNSYNNSFYKSYRQQLPSQAVFGQVISPKKC</sequence>
<dbReference type="PANTHER" id="PTHR34956">
    <property type="entry name" value="OS05G0397300 PROTEIN"/>
    <property type="match status" value="1"/>
</dbReference>
<organism evidence="2 3">
    <name type="scientific">Kalanchoe fedtschenkoi</name>
    <name type="common">Lavender scallops</name>
    <name type="synonym">South American air plant</name>
    <dbReference type="NCBI Taxonomy" id="63787"/>
    <lineage>
        <taxon>Eukaryota</taxon>
        <taxon>Viridiplantae</taxon>
        <taxon>Streptophyta</taxon>
        <taxon>Embryophyta</taxon>
        <taxon>Tracheophyta</taxon>
        <taxon>Spermatophyta</taxon>
        <taxon>Magnoliopsida</taxon>
        <taxon>eudicotyledons</taxon>
        <taxon>Gunneridae</taxon>
        <taxon>Pentapetalae</taxon>
        <taxon>Saxifragales</taxon>
        <taxon>Crassulaceae</taxon>
        <taxon>Kalanchoe</taxon>
    </lineage>
</organism>
<evidence type="ECO:0000313" key="2">
    <source>
        <dbReference type="EnsemblPlants" id="Kaladp0427s0012.1.v1.1"/>
    </source>
</evidence>
<feature type="compositionally biased region" description="Low complexity" evidence="1">
    <location>
        <begin position="103"/>
        <end position="118"/>
    </location>
</feature>
<dbReference type="PANTHER" id="PTHR34956:SF2">
    <property type="entry name" value="OS05G0397300 PROTEIN"/>
    <property type="match status" value="1"/>
</dbReference>
<protein>
    <submittedName>
        <fullName evidence="2">Uncharacterized protein</fullName>
    </submittedName>
</protein>
<keyword evidence="3" id="KW-1185">Reference proteome</keyword>
<dbReference type="EnsemblPlants" id="Kaladp0427s0012.1.v1.1">
    <property type="protein sequence ID" value="Kaladp0427s0012.1.v1.1"/>
    <property type="gene ID" value="Kaladp0427s0012.v1.1"/>
</dbReference>
<evidence type="ECO:0000256" key="1">
    <source>
        <dbReference type="SAM" id="MobiDB-lite"/>
    </source>
</evidence>
<dbReference type="Gramene" id="Kaladp0427s0012.1.v1.1">
    <property type="protein sequence ID" value="Kaladp0427s0012.1.v1.1"/>
    <property type="gene ID" value="Kaladp0427s0012.v1.1"/>
</dbReference>
<evidence type="ECO:0000313" key="3">
    <source>
        <dbReference type="Proteomes" id="UP000594263"/>
    </source>
</evidence>
<accession>A0A7N1A602</accession>
<feature type="region of interest" description="Disordered" evidence="1">
    <location>
        <begin position="77"/>
        <end position="118"/>
    </location>
</feature>
<name>A0A7N1A602_KALFE</name>
<dbReference type="Proteomes" id="UP000594263">
    <property type="component" value="Unplaced"/>
</dbReference>